<evidence type="ECO:0000313" key="7">
    <source>
        <dbReference type="Proteomes" id="UP000594510"/>
    </source>
</evidence>
<dbReference type="InterPro" id="IPR006419">
    <property type="entry name" value="NMN_transpt_PnuC"/>
</dbReference>
<evidence type="ECO:0000256" key="1">
    <source>
        <dbReference type="ARBA" id="ARBA00004141"/>
    </source>
</evidence>
<organism evidence="6 7">
    <name type="scientific">Enterococcus phage EFGrNG</name>
    <dbReference type="NCBI Taxonomy" id="2777301"/>
    <lineage>
        <taxon>Viruses</taxon>
        <taxon>Duplodnaviria</taxon>
        <taxon>Heunggongvirae</taxon>
        <taxon>Uroviricota</taxon>
        <taxon>Caudoviricetes</taxon>
        <taxon>Herelleviridae</taxon>
        <taxon>Brockvirinae</taxon>
        <taxon>Schiekvirus</taxon>
        <taxon>Schiekvirus Efgrng</taxon>
    </lineage>
</organism>
<evidence type="ECO:0000256" key="2">
    <source>
        <dbReference type="ARBA" id="ARBA00022692"/>
    </source>
</evidence>
<feature type="transmembrane region" description="Helical" evidence="5">
    <location>
        <begin position="210"/>
        <end position="232"/>
    </location>
</feature>
<evidence type="ECO:0000256" key="4">
    <source>
        <dbReference type="ARBA" id="ARBA00023136"/>
    </source>
</evidence>
<dbReference type="GO" id="GO:0034257">
    <property type="term" value="F:nicotinamide riboside transmembrane transporter activity"/>
    <property type="evidence" value="ECO:0007669"/>
    <property type="project" value="InterPro"/>
</dbReference>
<dbReference type="EMBL" id="MW004545">
    <property type="protein sequence ID" value="QPI18404.1"/>
    <property type="molecule type" value="Genomic_DNA"/>
</dbReference>
<feature type="transmembrane region" description="Helical" evidence="5">
    <location>
        <begin position="99"/>
        <end position="119"/>
    </location>
</feature>
<feature type="transmembrane region" description="Helical" evidence="5">
    <location>
        <begin position="38"/>
        <end position="56"/>
    </location>
</feature>
<dbReference type="Proteomes" id="UP000594510">
    <property type="component" value="Segment"/>
</dbReference>
<accession>A0A7S9SUP4</accession>
<protein>
    <recommendedName>
        <fullName evidence="8">Nicotinamide mononucleotide transporter</fullName>
    </recommendedName>
</protein>
<feature type="transmembrane region" description="Helical" evidence="5">
    <location>
        <begin position="62"/>
        <end position="79"/>
    </location>
</feature>
<comment type="subcellular location">
    <subcellularLocation>
        <location evidence="1">Membrane</location>
        <topology evidence="1">Multi-pass membrane protein</topology>
    </subcellularLocation>
</comment>
<name>A0A7S9SUP4_9CAUD</name>
<evidence type="ECO:0000256" key="3">
    <source>
        <dbReference type="ARBA" id="ARBA00022989"/>
    </source>
</evidence>
<sequence>MTRCNYTLTKFGLTRRRNNMKTFMDNISLANGKWRKQYAITLVVLGLVVGVFVTDWSDKTNWLFYITAYCLGVPCVVSLADRYPKMGNILGISSNVGEIIINTMFGNFGLAFAGIYYGITHIIGLKEWTKESNQDEDGRIKVGKMNAFWVVFTLAFTIVGLIVLIMYGDKIGFTTDGSLMGNIMYWGNIIAYLLGIVSQFLMIMRIDFSWWGWFASNFFWFLLDFGSGNYWFAIRDVLYQTNVVTAIYAWYDESGKLTKGKNKELA</sequence>
<evidence type="ECO:0008006" key="8">
    <source>
        <dbReference type="Google" id="ProtNLM"/>
    </source>
</evidence>
<dbReference type="GO" id="GO:0016020">
    <property type="term" value="C:membrane"/>
    <property type="evidence" value="ECO:0007669"/>
    <property type="project" value="UniProtKB-SubCell"/>
</dbReference>
<proteinExistence type="predicted"/>
<feature type="transmembrane region" description="Helical" evidence="5">
    <location>
        <begin position="147"/>
        <end position="167"/>
    </location>
</feature>
<evidence type="ECO:0000313" key="6">
    <source>
        <dbReference type="EMBL" id="QPI18404.1"/>
    </source>
</evidence>
<keyword evidence="2 5" id="KW-0812">Transmembrane</keyword>
<reference evidence="6 7" key="1">
    <citation type="submission" date="2020-09" db="EMBL/GenBank/DDBJ databases">
        <authorList>
            <person name="Gold N."/>
            <person name="Khalifa L."/>
            <person name="Gelman D."/>
            <person name="Alkalay-Oren S."/>
            <person name="Coppenhagen-Glazer S."/>
            <person name="Hazan R."/>
        </authorList>
    </citation>
    <scope>NUCLEOTIDE SEQUENCE [LARGE SCALE GENOMIC DNA]</scope>
</reference>
<feature type="transmembrane region" description="Helical" evidence="5">
    <location>
        <begin position="179"/>
        <end position="204"/>
    </location>
</feature>
<evidence type="ECO:0000256" key="5">
    <source>
        <dbReference type="SAM" id="Phobius"/>
    </source>
</evidence>
<dbReference type="Pfam" id="PF04973">
    <property type="entry name" value="NMN_transporter"/>
    <property type="match status" value="1"/>
</dbReference>
<keyword evidence="3 5" id="KW-1133">Transmembrane helix</keyword>
<keyword evidence="4 5" id="KW-0472">Membrane</keyword>
<keyword evidence="7" id="KW-1185">Reference proteome</keyword>